<dbReference type="EMBL" id="SRPW01001222">
    <property type="protein sequence ID" value="KAG6004503.1"/>
    <property type="molecule type" value="Genomic_DNA"/>
</dbReference>
<accession>A0A9P7SXG0</accession>
<feature type="compositionally biased region" description="Polar residues" evidence="2">
    <location>
        <begin position="575"/>
        <end position="589"/>
    </location>
</feature>
<comment type="caution">
    <text evidence="3">The sequence shown here is derived from an EMBL/GenBank/DDBJ whole genome shotgun (WGS) entry which is preliminary data.</text>
</comment>
<protein>
    <submittedName>
        <fullName evidence="3">Uncharacterized protein</fullName>
    </submittedName>
</protein>
<feature type="compositionally biased region" description="Low complexity" evidence="2">
    <location>
        <begin position="111"/>
        <end position="130"/>
    </location>
</feature>
<feature type="region of interest" description="Disordered" evidence="2">
    <location>
        <begin position="274"/>
        <end position="317"/>
    </location>
</feature>
<feature type="region of interest" description="Disordered" evidence="2">
    <location>
        <begin position="526"/>
        <end position="589"/>
    </location>
</feature>
<organism evidence="3 4">
    <name type="scientific">Claviceps pusilla</name>
    <dbReference type="NCBI Taxonomy" id="123648"/>
    <lineage>
        <taxon>Eukaryota</taxon>
        <taxon>Fungi</taxon>
        <taxon>Dikarya</taxon>
        <taxon>Ascomycota</taxon>
        <taxon>Pezizomycotina</taxon>
        <taxon>Sordariomycetes</taxon>
        <taxon>Hypocreomycetidae</taxon>
        <taxon>Hypocreales</taxon>
        <taxon>Clavicipitaceae</taxon>
        <taxon>Claviceps</taxon>
    </lineage>
</organism>
<feature type="compositionally biased region" description="Low complexity" evidence="2">
    <location>
        <begin position="427"/>
        <end position="436"/>
    </location>
</feature>
<feature type="coiled-coil region" evidence="1">
    <location>
        <begin position="612"/>
        <end position="639"/>
    </location>
</feature>
<evidence type="ECO:0000313" key="3">
    <source>
        <dbReference type="EMBL" id="KAG6004503.1"/>
    </source>
</evidence>
<dbReference type="AlphaFoldDB" id="A0A9P7SXG0"/>
<feature type="compositionally biased region" description="Polar residues" evidence="2">
    <location>
        <begin position="74"/>
        <end position="110"/>
    </location>
</feature>
<feature type="compositionally biased region" description="Basic residues" evidence="2">
    <location>
        <begin position="145"/>
        <end position="160"/>
    </location>
</feature>
<sequence>MPWKPAAAGASIYKPWAASKSIRGQISSPIPIFSSQDDELLAQEQPATITNNPGAILNDTLVDGADADAIARQTAGSSGQVDDTRYTSMSSCSTGNCTSHSQLPDANSSVAAPTSISAKSSIKAATASQARQSDLPASDMDGRRHERSSHVHQHQRKKSSIRSALGKLFGRKNKSQQHKDDVASHLQSGRITSAEPSIRSPTQPSSSDPYGHQRPPRSHSLVESKRSFSAPITEYDRALRSHSIGPEDVMAIQSARNSLSADFRLSGKCMSLVDSPPHPENSRWTCGSRLAGLSPRPASSQDQTSRPDDKQDLSEIGRAISTDLQGLKRRSRSLSFMPNFDIVSTSSPPQVNVRRRSAEIRFWRDGHAAPLMSPNRTSADNATLHLPIQGAERSEMEFESQPEMEPETMPELMPELMPERNPELEPELQPKLQLKPQPIPTPLRRSSVTGPRPVTPPQPIMIHRRDRAEEKEQDVYQSKSPRGSIDYAGWIETSSLESRVSNLETRMSRLEGIVIQLGNSLSVLRQPSKENKLDRASAAGERRHSVSRLSTCHSNTSKTTFGDVGDVTPRATLVSPPTLSSQQQRRTAGETTGYLAGNVTLEQKFTDLLALLKTERSARESLEAQVRSLENQMHLINKSVNYTSTDQSDSPSLTRSLGEMSVFDHEEEDEHRRMTAGSQYPLNPQSLDDSGISTGIRCIRPDDEYTESLVRPAGTASSGLDEFGTGDEDTKLPSRINKLFCPHPITTQPMAKMPQKAANTT</sequence>
<keyword evidence="4" id="KW-1185">Reference proteome</keyword>
<evidence type="ECO:0000256" key="2">
    <source>
        <dbReference type="SAM" id="MobiDB-lite"/>
    </source>
</evidence>
<evidence type="ECO:0000256" key="1">
    <source>
        <dbReference type="SAM" id="Coils"/>
    </source>
</evidence>
<dbReference type="OrthoDB" id="5428925at2759"/>
<evidence type="ECO:0000313" key="4">
    <source>
        <dbReference type="Proteomes" id="UP000748025"/>
    </source>
</evidence>
<dbReference type="Proteomes" id="UP000748025">
    <property type="component" value="Unassembled WGS sequence"/>
</dbReference>
<keyword evidence="1" id="KW-0175">Coiled coil</keyword>
<proteinExistence type="predicted"/>
<reference evidence="3" key="1">
    <citation type="journal article" date="2020" name="bioRxiv">
        <title>Whole genome comparisons of ergot fungi reveals the divergence and evolution of species within the genus Claviceps are the result of varying mechanisms driving genome evolution and host range expansion.</title>
        <authorList>
            <person name="Wyka S.A."/>
            <person name="Mondo S.J."/>
            <person name="Liu M."/>
            <person name="Dettman J."/>
            <person name="Nalam V."/>
            <person name="Broders K.D."/>
        </authorList>
    </citation>
    <scope>NUCLEOTIDE SEQUENCE</scope>
    <source>
        <strain evidence="3">CCC 602</strain>
    </source>
</reference>
<feature type="region of interest" description="Disordered" evidence="2">
    <location>
        <begin position="73"/>
        <end position="227"/>
    </location>
</feature>
<feature type="region of interest" description="Disordered" evidence="2">
    <location>
        <begin position="709"/>
        <end position="761"/>
    </location>
</feature>
<feature type="region of interest" description="Disordered" evidence="2">
    <location>
        <begin position="418"/>
        <end position="459"/>
    </location>
</feature>
<feature type="compositionally biased region" description="Basic and acidic residues" evidence="2">
    <location>
        <begin position="305"/>
        <end position="315"/>
    </location>
</feature>
<gene>
    <name evidence="3" type="ORF">E4U43_000727</name>
</gene>
<feature type="compositionally biased region" description="Polar residues" evidence="2">
    <location>
        <begin position="185"/>
        <end position="208"/>
    </location>
</feature>
<feature type="compositionally biased region" description="Basic and acidic residues" evidence="2">
    <location>
        <begin position="527"/>
        <end position="544"/>
    </location>
</feature>
<feature type="compositionally biased region" description="Polar residues" evidence="2">
    <location>
        <begin position="547"/>
        <end position="560"/>
    </location>
</feature>
<name>A0A9P7SXG0_9HYPO</name>